<accession>L0DTH3</accession>
<dbReference type="STRING" id="1255043.TVNIR_0612"/>
<dbReference type="KEGG" id="tni:TVNIR_0612"/>
<dbReference type="Proteomes" id="UP000010809">
    <property type="component" value="Chromosome"/>
</dbReference>
<evidence type="ECO:0000313" key="3">
    <source>
        <dbReference type="Proteomes" id="UP000010809"/>
    </source>
</evidence>
<reference evidence="2" key="1">
    <citation type="submission" date="2015-12" db="EMBL/GenBank/DDBJ databases">
        <authorList>
            <person name="Tikhonova T.V."/>
            <person name="Pavlov A.R."/>
            <person name="Beletsky A.V."/>
            <person name="Mardanov A.V."/>
            <person name="Sorokin D.Y."/>
            <person name="Ravin N.V."/>
            <person name="Popov V.O."/>
        </authorList>
    </citation>
    <scope>NUCLEOTIDE SEQUENCE</scope>
    <source>
        <strain evidence="2">DSM 14787</strain>
    </source>
</reference>
<feature type="region of interest" description="Disordered" evidence="1">
    <location>
        <begin position="1"/>
        <end position="75"/>
    </location>
</feature>
<sequence length="75" mass="7769">MPTPPAGSGLRRGQVRPNDRSAPGSRSRHRAPAPPCGASPGSPRPCRSPSRRRCRSGGCAGHRGRAARSREAAGC</sequence>
<dbReference type="EMBL" id="CP003989">
    <property type="protein sequence ID" value="AGA32313.1"/>
    <property type="molecule type" value="Genomic_DNA"/>
</dbReference>
<organism evidence="2 3">
    <name type="scientific">Thioalkalivibrio nitratireducens (strain DSM 14787 / UNIQEM 213 / ALEN2)</name>
    <dbReference type="NCBI Taxonomy" id="1255043"/>
    <lineage>
        <taxon>Bacteria</taxon>
        <taxon>Pseudomonadati</taxon>
        <taxon>Pseudomonadota</taxon>
        <taxon>Gammaproteobacteria</taxon>
        <taxon>Chromatiales</taxon>
        <taxon>Ectothiorhodospiraceae</taxon>
        <taxon>Thioalkalivibrio</taxon>
    </lineage>
</organism>
<proteinExistence type="predicted"/>
<feature type="compositionally biased region" description="Low complexity" evidence="1">
    <location>
        <begin position="38"/>
        <end position="48"/>
    </location>
</feature>
<dbReference type="HOGENOM" id="CLU_2669952_0_0_6"/>
<protein>
    <submittedName>
        <fullName evidence="2">Uncharacterized protein</fullName>
    </submittedName>
</protein>
<evidence type="ECO:0000256" key="1">
    <source>
        <dbReference type="SAM" id="MobiDB-lite"/>
    </source>
</evidence>
<evidence type="ECO:0000313" key="2">
    <source>
        <dbReference type="EMBL" id="AGA32313.1"/>
    </source>
</evidence>
<name>L0DTH3_THIND</name>
<gene>
    <name evidence="2" type="ordered locus">TVNIR_0612</name>
</gene>
<dbReference type="AlphaFoldDB" id="L0DTH3"/>
<dbReference type="PATRIC" id="fig|1255043.3.peg.618"/>
<keyword evidence="3" id="KW-1185">Reference proteome</keyword>